<keyword evidence="5" id="KW-1185">Reference proteome</keyword>
<evidence type="ECO:0000256" key="2">
    <source>
        <dbReference type="SAM" id="Phobius"/>
    </source>
</evidence>
<keyword evidence="2" id="KW-0472">Membrane</keyword>
<dbReference type="PANTHER" id="PTHR45138:SF9">
    <property type="entry name" value="DIGUANYLATE CYCLASE DGCM-RELATED"/>
    <property type="match status" value="1"/>
</dbReference>
<evidence type="ECO:0000256" key="1">
    <source>
        <dbReference type="SAM" id="MobiDB-lite"/>
    </source>
</evidence>
<dbReference type="GO" id="GO:0052621">
    <property type="term" value="F:diguanylate cyclase activity"/>
    <property type="evidence" value="ECO:0007669"/>
    <property type="project" value="TreeGrafter"/>
</dbReference>
<evidence type="ECO:0000259" key="3">
    <source>
        <dbReference type="PROSITE" id="PS50887"/>
    </source>
</evidence>
<protein>
    <submittedName>
        <fullName evidence="4">GGDEF domain-containing protein</fullName>
    </submittedName>
</protein>
<dbReference type="PANTHER" id="PTHR45138">
    <property type="entry name" value="REGULATORY COMPONENTS OF SENSORY TRANSDUCTION SYSTEM"/>
    <property type="match status" value="1"/>
</dbReference>
<dbReference type="NCBIfam" id="TIGR00254">
    <property type="entry name" value="GGDEF"/>
    <property type="match status" value="1"/>
</dbReference>
<feature type="region of interest" description="Disordered" evidence="1">
    <location>
        <begin position="361"/>
        <end position="384"/>
    </location>
</feature>
<dbReference type="InterPro" id="IPR029787">
    <property type="entry name" value="Nucleotide_cyclase"/>
</dbReference>
<dbReference type="SUPFAM" id="SSF55073">
    <property type="entry name" value="Nucleotide cyclase"/>
    <property type="match status" value="1"/>
</dbReference>
<proteinExistence type="predicted"/>
<dbReference type="InterPro" id="IPR043128">
    <property type="entry name" value="Rev_trsase/Diguanyl_cyclase"/>
</dbReference>
<dbReference type="PROSITE" id="PS50887">
    <property type="entry name" value="GGDEF"/>
    <property type="match status" value="1"/>
</dbReference>
<dbReference type="CDD" id="cd01949">
    <property type="entry name" value="GGDEF"/>
    <property type="match status" value="1"/>
</dbReference>
<feature type="transmembrane region" description="Helical" evidence="2">
    <location>
        <begin position="136"/>
        <end position="154"/>
    </location>
</feature>
<dbReference type="EMBL" id="CP049934">
    <property type="protein sequence ID" value="QIM16132.1"/>
    <property type="molecule type" value="Genomic_DNA"/>
</dbReference>
<dbReference type="SMART" id="SM00267">
    <property type="entry name" value="GGDEF"/>
    <property type="match status" value="1"/>
</dbReference>
<dbReference type="KEGG" id="lins:G7067_06380"/>
<evidence type="ECO:0000313" key="5">
    <source>
        <dbReference type="Proteomes" id="UP000501387"/>
    </source>
</evidence>
<feature type="transmembrane region" description="Helical" evidence="2">
    <location>
        <begin position="59"/>
        <end position="78"/>
    </location>
</feature>
<dbReference type="Proteomes" id="UP000501387">
    <property type="component" value="Chromosome"/>
</dbReference>
<reference evidence="4 5" key="1">
    <citation type="submission" date="2020-03" db="EMBL/GenBank/DDBJ databases">
        <title>Leucobacter sp. nov., isolated from beetles.</title>
        <authorList>
            <person name="Hyun D.-W."/>
            <person name="Bae J.-W."/>
        </authorList>
    </citation>
    <scope>NUCLEOTIDE SEQUENCE [LARGE SCALE GENOMIC DNA]</scope>
    <source>
        <strain evidence="4 5">HDW9B</strain>
    </source>
</reference>
<dbReference type="Pfam" id="PF00990">
    <property type="entry name" value="GGDEF"/>
    <property type="match status" value="1"/>
</dbReference>
<dbReference type="Gene3D" id="3.30.70.270">
    <property type="match status" value="1"/>
</dbReference>
<sequence length="384" mass="41765">MAPRERMSQRASDASLRGLWSRVVAWQSPYSVVTSMLACVLALVVVSDLLFGASSTQGYPVVIWLLLYIVAALLPLLLGRRFPRWGGILLVALIESWSIAALLRGGLSDLEISSLLELPMVALYLGWFYRALVGRILMAVSVIGDVALLIAYPGLAQGVVSVRVTVAYALLFAVFCFEGARALRRQGYVQSITDPLTGALNRRGLEVASRRLRRGAESAGESLVVVAIDFDDFRSVNEQGGHGAGDDALRGAVASWQELLGRRRSGLIARLGGDEFALLLRGEVETVDSLLRELKRASSHSWTWGPCHCRGKSLSKTRLPGPIGSCTRQSDPEMLAGPPESTRSGRLSRGRLILTSRHFLPRASQNPKQRTVRGSVRVPGTRPI</sequence>
<accession>A0A6G8FJ94</accession>
<keyword evidence="2" id="KW-1133">Transmembrane helix</keyword>
<feature type="transmembrane region" description="Helical" evidence="2">
    <location>
        <begin position="85"/>
        <end position="106"/>
    </location>
</feature>
<evidence type="ECO:0000313" key="4">
    <source>
        <dbReference type="EMBL" id="QIM16132.1"/>
    </source>
</evidence>
<dbReference type="RefSeq" id="WP_166322854.1">
    <property type="nucleotide sequence ID" value="NZ_CP049934.1"/>
</dbReference>
<name>A0A6G8FJ94_9MICO</name>
<keyword evidence="2" id="KW-0812">Transmembrane</keyword>
<feature type="transmembrane region" description="Helical" evidence="2">
    <location>
        <begin position="30"/>
        <end position="53"/>
    </location>
</feature>
<organism evidence="4 5">
    <name type="scientific">Leucobacter insecticola</name>
    <dbReference type="NCBI Taxonomy" id="2714934"/>
    <lineage>
        <taxon>Bacteria</taxon>
        <taxon>Bacillati</taxon>
        <taxon>Actinomycetota</taxon>
        <taxon>Actinomycetes</taxon>
        <taxon>Micrococcales</taxon>
        <taxon>Microbacteriaceae</taxon>
        <taxon>Leucobacter</taxon>
    </lineage>
</organism>
<dbReference type="InterPro" id="IPR050469">
    <property type="entry name" value="Diguanylate_Cyclase"/>
</dbReference>
<dbReference type="InterPro" id="IPR000160">
    <property type="entry name" value="GGDEF_dom"/>
</dbReference>
<feature type="region of interest" description="Disordered" evidence="1">
    <location>
        <begin position="320"/>
        <end position="348"/>
    </location>
</feature>
<feature type="transmembrane region" description="Helical" evidence="2">
    <location>
        <begin position="160"/>
        <end position="177"/>
    </location>
</feature>
<feature type="domain" description="GGDEF" evidence="3">
    <location>
        <begin position="221"/>
        <end position="357"/>
    </location>
</feature>
<dbReference type="AlphaFoldDB" id="A0A6G8FJ94"/>
<gene>
    <name evidence="4" type="ORF">G7067_06380</name>
</gene>